<accession>A0ACC0HWV8</accession>
<dbReference type="EMBL" id="CM045759">
    <property type="protein sequence ID" value="KAI8017465.1"/>
    <property type="molecule type" value="Genomic_DNA"/>
</dbReference>
<gene>
    <name evidence="1" type="ORF">LOK49_LG04G00405</name>
</gene>
<proteinExistence type="predicted"/>
<evidence type="ECO:0000313" key="2">
    <source>
        <dbReference type="Proteomes" id="UP001060215"/>
    </source>
</evidence>
<sequence>MEHSVTAFTRVLDEATVVLLFRDNVYLHPDKVSCSCWGCSITIMSLIYGTKTGIVKKQFLGLSSGMRRRSKKGQYPMLVMSVWGAGTVSNRLNIKDLHVSPYGRLVLLASMAWAATKLSSVIVYRSSSSNNNNNICRFCKAYSCEGRSMRSFHATVEASSESMWESLCLSDELVEAIQKKFCENCQKKQHQCFSYKELGSVDKLSGAEIRVLLEN</sequence>
<evidence type="ECO:0000313" key="1">
    <source>
        <dbReference type="EMBL" id="KAI8017465.1"/>
    </source>
</evidence>
<reference evidence="1 2" key="1">
    <citation type="journal article" date="2022" name="Plant J.">
        <title>Chromosome-level genome of Camellia lanceoleosa provides a valuable resource for understanding genome evolution and self-incompatibility.</title>
        <authorList>
            <person name="Gong W."/>
            <person name="Xiao S."/>
            <person name="Wang L."/>
            <person name="Liao Z."/>
            <person name="Chang Y."/>
            <person name="Mo W."/>
            <person name="Hu G."/>
            <person name="Li W."/>
            <person name="Zhao G."/>
            <person name="Zhu H."/>
            <person name="Hu X."/>
            <person name="Ji K."/>
            <person name="Xiang X."/>
            <person name="Song Q."/>
            <person name="Yuan D."/>
            <person name="Jin S."/>
            <person name="Zhang L."/>
        </authorList>
    </citation>
    <scope>NUCLEOTIDE SEQUENCE [LARGE SCALE GENOMIC DNA]</scope>
    <source>
        <strain evidence="1">SQ_2022a</strain>
    </source>
</reference>
<dbReference type="Proteomes" id="UP001060215">
    <property type="component" value="Chromosome 2"/>
</dbReference>
<protein>
    <submittedName>
        <fullName evidence="1">Protein ENHANCED DOWNY MILDEW 2</fullName>
    </submittedName>
</protein>
<keyword evidence="2" id="KW-1185">Reference proteome</keyword>
<name>A0ACC0HWV8_9ERIC</name>
<organism evidence="1 2">
    <name type="scientific">Camellia lanceoleosa</name>
    <dbReference type="NCBI Taxonomy" id="1840588"/>
    <lineage>
        <taxon>Eukaryota</taxon>
        <taxon>Viridiplantae</taxon>
        <taxon>Streptophyta</taxon>
        <taxon>Embryophyta</taxon>
        <taxon>Tracheophyta</taxon>
        <taxon>Spermatophyta</taxon>
        <taxon>Magnoliopsida</taxon>
        <taxon>eudicotyledons</taxon>
        <taxon>Gunneridae</taxon>
        <taxon>Pentapetalae</taxon>
        <taxon>asterids</taxon>
        <taxon>Ericales</taxon>
        <taxon>Theaceae</taxon>
        <taxon>Camellia</taxon>
    </lineage>
</organism>
<comment type="caution">
    <text evidence="1">The sequence shown here is derived from an EMBL/GenBank/DDBJ whole genome shotgun (WGS) entry which is preliminary data.</text>
</comment>